<keyword evidence="1" id="KW-1133">Transmembrane helix</keyword>
<evidence type="ECO:0000256" key="1">
    <source>
        <dbReference type="SAM" id="Phobius"/>
    </source>
</evidence>
<feature type="transmembrane region" description="Helical" evidence="1">
    <location>
        <begin position="28"/>
        <end position="45"/>
    </location>
</feature>
<evidence type="ECO:0000313" key="3">
    <source>
        <dbReference type="Proteomes" id="UP000769780"/>
    </source>
</evidence>
<comment type="caution">
    <text evidence="2">The sequence shown here is derived from an EMBL/GenBank/DDBJ whole genome shotgun (WGS) entry which is preliminary data.</text>
</comment>
<dbReference type="Pfam" id="PF13129">
    <property type="entry name" value="DUF3953"/>
    <property type="match status" value="1"/>
</dbReference>
<dbReference type="Proteomes" id="UP000769780">
    <property type="component" value="Unassembled WGS sequence"/>
</dbReference>
<feature type="transmembrane region" description="Helical" evidence="1">
    <location>
        <begin position="5"/>
        <end position="22"/>
    </location>
</feature>
<organism evidence="2 3">
    <name type="scientific">Mesobacillus maritimus</name>
    <dbReference type="NCBI Taxonomy" id="1643336"/>
    <lineage>
        <taxon>Bacteria</taxon>
        <taxon>Bacillati</taxon>
        <taxon>Bacillota</taxon>
        <taxon>Bacilli</taxon>
        <taxon>Bacillales</taxon>
        <taxon>Bacillaceae</taxon>
        <taxon>Mesobacillus</taxon>
    </lineage>
</organism>
<accession>A0ABS7K7A8</accession>
<dbReference type="EMBL" id="JACWFH010000017">
    <property type="protein sequence ID" value="MBY0097970.1"/>
    <property type="molecule type" value="Genomic_DNA"/>
</dbReference>
<gene>
    <name evidence="2" type="ORF">H0185_14285</name>
</gene>
<keyword evidence="1" id="KW-0812">Transmembrane</keyword>
<protein>
    <submittedName>
        <fullName evidence="2">YczI family protein</fullName>
    </submittedName>
</protein>
<name>A0ABS7K7A8_9BACI</name>
<evidence type="ECO:0000313" key="2">
    <source>
        <dbReference type="EMBL" id="MBY0097970.1"/>
    </source>
</evidence>
<feature type="transmembrane region" description="Helical" evidence="1">
    <location>
        <begin position="57"/>
        <end position="76"/>
    </location>
</feature>
<sequence>MLKILRYVLSLITLLFASYGVITRDFKFGDSMILFLGLTMLVLGLEEFKKERKVMGGFLLVVCLFSLYVSIEGFLLN</sequence>
<dbReference type="InterPro" id="IPR025018">
    <property type="entry name" value="DUF3953"/>
</dbReference>
<proteinExistence type="predicted"/>
<keyword evidence="1" id="KW-0472">Membrane</keyword>
<reference evidence="2 3" key="1">
    <citation type="submission" date="2020-07" db="EMBL/GenBank/DDBJ databases">
        <title>Fungal Genomes of the International Space Station.</title>
        <authorList>
            <person name="Seuylemezian A."/>
            <person name="Singh N.K."/>
            <person name="Wood J."/>
            <person name="Venkateswaran K."/>
        </authorList>
    </citation>
    <scope>NUCLEOTIDE SEQUENCE [LARGE SCALE GENOMIC DNA]</scope>
    <source>
        <strain evidence="2 3">PL-B2</strain>
    </source>
</reference>
<keyword evidence="3" id="KW-1185">Reference proteome</keyword>